<keyword evidence="4" id="KW-1185">Reference proteome</keyword>
<dbReference type="RefSeq" id="WP_017748246.1">
    <property type="nucleotide sequence ID" value="NZ_KQ976354.1"/>
</dbReference>
<comment type="caution">
    <text evidence="3">The sequence shown here is derived from an EMBL/GenBank/DDBJ whole genome shotgun (WGS) entry which is preliminary data.</text>
</comment>
<dbReference type="PANTHER" id="PTHR39176:SF1">
    <property type="entry name" value="PERIPLASMIC PROTEIN"/>
    <property type="match status" value="1"/>
</dbReference>
<gene>
    <name evidence="3" type="ORF">WA1_43215</name>
</gene>
<reference evidence="3 4" key="1">
    <citation type="journal article" date="2013" name="Genome Biol. Evol.">
        <title>Genomes of Stigonematalean cyanobacteria (subsection V) and the evolution of oxygenic photosynthesis from prokaryotes to plastids.</title>
        <authorList>
            <person name="Dagan T."/>
            <person name="Roettger M."/>
            <person name="Stucken K."/>
            <person name="Landan G."/>
            <person name="Koch R."/>
            <person name="Major P."/>
            <person name="Gould S.B."/>
            <person name="Goremykin V.V."/>
            <person name="Rippka R."/>
            <person name="Tandeau de Marsac N."/>
            <person name="Gugger M."/>
            <person name="Lockhart P.J."/>
            <person name="Allen J.F."/>
            <person name="Brune I."/>
            <person name="Maus I."/>
            <person name="Puhler A."/>
            <person name="Martin W.F."/>
        </authorList>
    </citation>
    <scope>NUCLEOTIDE SEQUENCE [LARGE SCALE GENOMIC DNA]</scope>
    <source>
        <strain evidence="3 4">PCC 7110</strain>
    </source>
</reference>
<dbReference type="Gene3D" id="1.20.1270.180">
    <property type="match status" value="1"/>
</dbReference>
<dbReference type="AlphaFoldDB" id="A0A139WVQ4"/>
<dbReference type="OrthoDB" id="7340239at2"/>
<keyword evidence="1" id="KW-0732">Signal</keyword>
<evidence type="ECO:0000259" key="2">
    <source>
        <dbReference type="Pfam" id="PF07007"/>
    </source>
</evidence>
<organism evidence="3 4">
    <name type="scientific">Scytonema hofmannii PCC 7110</name>
    <dbReference type="NCBI Taxonomy" id="128403"/>
    <lineage>
        <taxon>Bacteria</taxon>
        <taxon>Bacillati</taxon>
        <taxon>Cyanobacteriota</taxon>
        <taxon>Cyanophyceae</taxon>
        <taxon>Nostocales</taxon>
        <taxon>Scytonemataceae</taxon>
        <taxon>Scytonema</taxon>
    </lineage>
</organism>
<dbReference type="STRING" id="128403.WA1_43215"/>
<evidence type="ECO:0000313" key="4">
    <source>
        <dbReference type="Proteomes" id="UP000076925"/>
    </source>
</evidence>
<sequence>MSVRNIHQRLNTTFLSVAIAPFSIAAISTPSPAQEIVAQKVNCNNANTTPELKYCSQLSYEAADKRLNEVYKRVTSNLINDQKQILVSAQQAWIKFRDNNCNFETYGSRGGTGYEVFRNGCLERLTKQRTKDLQDFLSR</sequence>
<dbReference type="Pfam" id="PF07007">
    <property type="entry name" value="LprI"/>
    <property type="match status" value="1"/>
</dbReference>
<feature type="signal peptide" evidence="1">
    <location>
        <begin position="1"/>
        <end position="33"/>
    </location>
</feature>
<accession>A0A139WVQ4</accession>
<evidence type="ECO:0000256" key="1">
    <source>
        <dbReference type="SAM" id="SignalP"/>
    </source>
</evidence>
<feature type="chain" id="PRO_5007300448" description="Lysozyme inhibitor LprI-like N-terminal domain-containing protein" evidence="1">
    <location>
        <begin position="34"/>
        <end position="139"/>
    </location>
</feature>
<evidence type="ECO:0000313" key="3">
    <source>
        <dbReference type="EMBL" id="KYC36504.1"/>
    </source>
</evidence>
<dbReference type="EMBL" id="ANNX02000047">
    <property type="protein sequence ID" value="KYC36504.1"/>
    <property type="molecule type" value="Genomic_DNA"/>
</dbReference>
<feature type="domain" description="Lysozyme inhibitor LprI-like N-terminal" evidence="2">
    <location>
        <begin position="43"/>
        <end position="133"/>
    </location>
</feature>
<dbReference type="Proteomes" id="UP000076925">
    <property type="component" value="Unassembled WGS sequence"/>
</dbReference>
<protein>
    <recommendedName>
        <fullName evidence="2">Lysozyme inhibitor LprI-like N-terminal domain-containing protein</fullName>
    </recommendedName>
</protein>
<dbReference type="InterPro" id="IPR009739">
    <property type="entry name" value="LprI-like_N"/>
</dbReference>
<name>A0A139WVQ4_9CYAN</name>
<proteinExistence type="predicted"/>
<dbReference type="PANTHER" id="PTHR39176">
    <property type="entry name" value="PERIPLASMIC PROTEIN-RELATED"/>
    <property type="match status" value="1"/>
</dbReference>